<evidence type="ECO:0000313" key="3">
    <source>
        <dbReference type="Proteomes" id="UP000185669"/>
    </source>
</evidence>
<dbReference type="EMBL" id="FTNC01000008">
    <property type="protein sequence ID" value="SIQ80370.1"/>
    <property type="molecule type" value="Genomic_DNA"/>
</dbReference>
<accession>A0A1N6VRB5</accession>
<dbReference type="InterPro" id="IPR029002">
    <property type="entry name" value="PLPC/GPLD1"/>
</dbReference>
<dbReference type="Proteomes" id="UP000185669">
    <property type="component" value="Unassembled WGS sequence"/>
</dbReference>
<sequence>MPDFWTHIIAGEEIVAGLEDKNIKAMLNKNYQLFNYGCQGADFFFYNDFLPWQWAKKGPKKGELVHSLSGKKIFSELLTALKREGIYFRAKLPDSEYWQHNLVYLLGFISHYALDRECHPFIIKNGGEGKNHKLIEASIDIYIMQQRWNQSPVVVDPLPYYQLQDKHQQNLNYFYQLIFENLIEEKLDQDLIWESYLDLRKYHRLFISDSSLRHHIFRVLNLILPQNLSQYSYLLNEKQSIWPAENYQQFENHFNRGIAVARSLIGQSLKYLQSEESLSESLILFSNKNFMGEES</sequence>
<dbReference type="RefSeq" id="WP_076544697.1">
    <property type="nucleotide sequence ID" value="NZ_FTNC01000008.1"/>
</dbReference>
<keyword evidence="3" id="KW-1185">Reference proteome</keyword>
<dbReference type="STRING" id="56779.SAMN05421834_10882"/>
<organism evidence="2 3">
    <name type="scientific">Halanaerobium kushneri</name>
    <dbReference type="NCBI Taxonomy" id="56779"/>
    <lineage>
        <taxon>Bacteria</taxon>
        <taxon>Bacillati</taxon>
        <taxon>Bacillota</taxon>
        <taxon>Clostridia</taxon>
        <taxon>Halanaerobiales</taxon>
        <taxon>Halanaerobiaceae</taxon>
        <taxon>Halanaerobium</taxon>
    </lineage>
</organism>
<proteinExistence type="predicted"/>
<gene>
    <name evidence="2" type="ORF">SAMN05421834_10882</name>
</gene>
<protein>
    <submittedName>
        <fullName evidence="2">Zinc dependent phospholipase C</fullName>
    </submittedName>
</protein>
<dbReference type="AlphaFoldDB" id="A0A1N6VRB5"/>
<name>A0A1N6VRB5_9FIRM</name>
<reference evidence="3" key="1">
    <citation type="submission" date="2017-01" db="EMBL/GenBank/DDBJ databases">
        <authorList>
            <person name="Varghese N."/>
            <person name="Submissions S."/>
        </authorList>
    </citation>
    <scope>NUCLEOTIDE SEQUENCE [LARGE SCALE GENOMIC DNA]</scope>
    <source>
        <strain evidence="3">ATCC 700103</strain>
    </source>
</reference>
<evidence type="ECO:0000259" key="1">
    <source>
        <dbReference type="Pfam" id="PF00882"/>
    </source>
</evidence>
<dbReference type="Pfam" id="PF00882">
    <property type="entry name" value="Zn_dep_PLPC"/>
    <property type="match status" value="1"/>
</dbReference>
<evidence type="ECO:0000313" key="2">
    <source>
        <dbReference type="EMBL" id="SIQ80370.1"/>
    </source>
</evidence>
<feature type="domain" description="Phospholipase C/D" evidence="1">
    <location>
        <begin position="6"/>
        <end position="155"/>
    </location>
</feature>
<dbReference type="OrthoDB" id="9810528at2"/>